<comment type="caution">
    <text evidence="2">The sequence shown here is derived from an EMBL/GenBank/DDBJ whole genome shotgun (WGS) entry which is preliminary data.</text>
</comment>
<dbReference type="RefSeq" id="WP_034224149.1">
    <property type="nucleotide sequence ID" value="NZ_AVCJ01000023.1"/>
</dbReference>
<feature type="signal peptide" evidence="1">
    <location>
        <begin position="1"/>
        <end position="20"/>
    </location>
</feature>
<name>A0A087MH37_9GAMM</name>
<dbReference type="Proteomes" id="UP000029085">
    <property type="component" value="Unassembled WGS sequence"/>
</dbReference>
<organism evidence="2 3">
    <name type="scientific">Arenimonas donghaensis DSM 18148 = HO3-R19</name>
    <dbReference type="NCBI Taxonomy" id="1121014"/>
    <lineage>
        <taxon>Bacteria</taxon>
        <taxon>Pseudomonadati</taxon>
        <taxon>Pseudomonadota</taxon>
        <taxon>Gammaproteobacteria</taxon>
        <taxon>Lysobacterales</taxon>
        <taxon>Lysobacteraceae</taxon>
        <taxon>Arenimonas</taxon>
    </lineage>
</organism>
<evidence type="ECO:0008006" key="4">
    <source>
        <dbReference type="Google" id="ProtNLM"/>
    </source>
</evidence>
<protein>
    <recommendedName>
        <fullName evidence="4">CARDB domain-containing protein</fullName>
    </recommendedName>
</protein>
<evidence type="ECO:0000313" key="3">
    <source>
        <dbReference type="Proteomes" id="UP000029085"/>
    </source>
</evidence>
<keyword evidence="3" id="KW-1185">Reference proteome</keyword>
<evidence type="ECO:0000256" key="1">
    <source>
        <dbReference type="SAM" id="SignalP"/>
    </source>
</evidence>
<accession>A0A087MH37</accession>
<evidence type="ECO:0000313" key="2">
    <source>
        <dbReference type="EMBL" id="KFL36190.1"/>
    </source>
</evidence>
<gene>
    <name evidence="2" type="ORF">N788_04695</name>
</gene>
<sequence>MKLEKIGLSVLIAFAFTATASANTASVESEMAAKRAALAANAGVRTKQAERPGIPVAGRSVEELRQEASLLRSTQKAARAPDRLKNIVLYSGDTTGAPTWNRPNSLVSLSGVGTATPYVVNTVTVSANDSCDVLSIQPGWDGYLHVYENGFDPLDQLTNLIDLNDDFPFVGQSGFTGLALNAGSTYYFITSGFSNGDFGAFDTTIDCPVATVTVTGGSLIGVTLDNPASNDPVLVANELIIPPGRTIPNTGALNINTQIDYSFSPGEVRYARFHCPGLEFEPGATVTYSGDPSNTIGAVNGIGTDAIYFSITAGATPVVADDSLTVDGDRTLTSKAPIDCSYGLYDFPSQAQAGGATGRVATTSGAYVRFGESTALRVDNFNEAIADVESPDPAYHLFVTAPGTTAFGGETSQIGEFSVGTVNTINGTPQPITVTGLPVTTPELWSTDSTLVVFGDFGTSGLAYLSFSPDCSTLAAAFDGWNDSFASFTGWNFEIENLFVCYYTNFEPIRASVFDVALVTDSADPSLYDVPALGPLALGEIVRNGTELQAPLAQIPGGWLSRLVLTNTGSMDRVYQIEVFGETGNTITTDNLSGTVAANSTLVVDLDTILTGFTGLPRATLNVTVAAPNNTIQGLYQIVNPDSGSISNHVMVRPGSN</sequence>
<feature type="chain" id="PRO_5001826246" description="CARDB domain-containing protein" evidence="1">
    <location>
        <begin position="21"/>
        <end position="657"/>
    </location>
</feature>
<dbReference type="AlphaFoldDB" id="A0A087MH37"/>
<proteinExistence type="predicted"/>
<dbReference type="EMBL" id="AVCJ01000023">
    <property type="protein sequence ID" value="KFL36190.1"/>
    <property type="molecule type" value="Genomic_DNA"/>
</dbReference>
<reference evidence="3" key="1">
    <citation type="submission" date="2013-08" db="EMBL/GenBank/DDBJ databases">
        <title>Genome sequencing of Arenimonas donghaensis.</title>
        <authorList>
            <person name="Chen F."/>
            <person name="Wang G."/>
        </authorList>
    </citation>
    <scope>NUCLEOTIDE SEQUENCE [LARGE SCALE GENOMIC DNA]</scope>
    <source>
        <strain evidence="3">HO3-R19</strain>
    </source>
</reference>
<dbReference type="OrthoDB" id="6057519at2"/>
<keyword evidence="1" id="KW-0732">Signal</keyword>
<reference evidence="2 3" key="2">
    <citation type="journal article" date="2015" name="Stand. Genomic Sci.">
        <title>High quality draft genomic sequence of Arenimonas donghaensis DSM 18148(T).</title>
        <authorList>
            <person name="Chen F."/>
            <person name="Wang H."/>
            <person name="Cao Y."/>
            <person name="Li X."/>
            <person name="Wang G."/>
        </authorList>
    </citation>
    <scope>NUCLEOTIDE SEQUENCE [LARGE SCALE GENOMIC DNA]</scope>
    <source>
        <strain evidence="2 3">HO3-R19</strain>
    </source>
</reference>
<dbReference type="PATRIC" id="fig|1121014.3.peg.1826"/>